<dbReference type="Pfam" id="PF00949">
    <property type="entry name" value="Peptidase_S7"/>
    <property type="match status" value="1"/>
</dbReference>
<evidence type="ECO:0000259" key="2">
    <source>
        <dbReference type="Pfam" id="PF00949"/>
    </source>
</evidence>
<dbReference type="InterPro" id="IPR022381">
    <property type="entry name" value="Uncharacterised_MG067"/>
</dbReference>
<sequence length="157" mass="17655">MGYPTLWTDDAKLFEWTKTEQRFNHDDFYGSMPTLTKNLRQGQPVAGSKVHTYYSNGFLNEYSLNQGIVDFGTFKSAITDYHGYEYKNHGYGLALTDTDLLGGSSGSLVFNQDKKISSIYSAATESDSVGYAQLLPVPKDVNGVSLVKYSYDLILWW</sequence>
<name>A0AB33HR04_MYCPM</name>
<dbReference type="GO" id="GO:0005524">
    <property type="term" value="F:ATP binding"/>
    <property type="evidence" value="ECO:0007669"/>
    <property type="project" value="InterPro"/>
</dbReference>
<reference evidence="4" key="1">
    <citation type="journal article" date="2012" name="J. Bacteriol.">
        <title>Complete genome sequence of Mycoplasma pneumoniae type 2a strain 309, isolated in Japan.</title>
        <authorList>
            <person name="Kenri T."/>
            <person name="Horino A."/>
            <person name="Matsui M."/>
            <person name="Sasaki Y."/>
            <person name="Suzuki S."/>
            <person name="Narita M."/>
            <person name="Ohya H."/>
            <person name="Okazaki N."/>
            <person name="Shibayama K."/>
        </authorList>
    </citation>
    <scope>NUCLEOTIDE SEQUENCE [LARGE SCALE GENOMIC DNA]</scope>
    <source>
        <strain evidence="4">309</strain>
    </source>
</reference>
<protein>
    <submittedName>
        <fullName evidence="3">Lipoprotein</fullName>
    </submittedName>
</protein>
<proteinExistence type="inferred from homology"/>
<accession>A0AB33HR04</accession>
<dbReference type="GeneID" id="66608726"/>
<dbReference type="AlphaFoldDB" id="A0AB33HR04"/>
<dbReference type="PRINTS" id="PR00840">
    <property type="entry name" value="Y06768FAMILY"/>
</dbReference>
<gene>
    <name evidence="3" type="ORF">MPNA5890</name>
</gene>
<dbReference type="GO" id="GO:0003724">
    <property type="term" value="F:RNA helicase activity"/>
    <property type="evidence" value="ECO:0007669"/>
    <property type="project" value="InterPro"/>
</dbReference>
<dbReference type="SUPFAM" id="SSF50494">
    <property type="entry name" value="Trypsin-like serine proteases"/>
    <property type="match status" value="1"/>
</dbReference>
<organism evidence="3 4">
    <name type="scientific">Mycoplasmoides pneumoniae 309</name>
    <dbReference type="NCBI Taxonomy" id="1112856"/>
    <lineage>
        <taxon>Bacteria</taxon>
        <taxon>Bacillati</taxon>
        <taxon>Mycoplasmatota</taxon>
        <taxon>Mycoplasmoidales</taxon>
        <taxon>Mycoplasmoidaceae</taxon>
        <taxon>Mycoplasmoides</taxon>
    </lineage>
</organism>
<dbReference type="RefSeq" id="WP_014325623.1">
    <property type="nucleotide sequence ID" value="NC_016807.1"/>
</dbReference>
<keyword evidence="3" id="KW-0449">Lipoprotein</keyword>
<comment type="similarity">
    <text evidence="1">Belongs to the MG067/MG068/MG395 family.</text>
</comment>
<dbReference type="EMBL" id="AP012303">
    <property type="protein sequence ID" value="BAL22173.1"/>
    <property type="molecule type" value="Genomic_DNA"/>
</dbReference>
<evidence type="ECO:0000313" key="3">
    <source>
        <dbReference type="EMBL" id="BAL22173.1"/>
    </source>
</evidence>
<evidence type="ECO:0000313" key="4">
    <source>
        <dbReference type="Proteomes" id="UP000007105"/>
    </source>
</evidence>
<dbReference type="Proteomes" id="UP000007105">
    <property type="component" value="Chromosome"/>
</dbReference>
<evidence type="ECO:0000256" key="1">
    <source>
        <dbReference type="ARBA" id="ARBA00007807"/>
    </source>
</evidence>
<dbReference type="InterPro" id="IPR001850">
    <property type="entry name" value="Flavi_NS3_S7"/>
</dbReference>
<dbReference type="KEGG" id="mpm:MPNA5890"/>
<feature type="domain" description="Peptidase S7" evidence="2">
    <location>
        <begin position="14"/>
        <end position="134"/>
    </location>
</feature>
<dbReference type="GO" id="GO:0003723">
    <property type="term" value="F:RNA binding"/>
    <property type="evidence" value="ECO:0007669"/>
    <property type="project" value="InterPro"/>
</dbReference>
<dbReference type="InterPro" id="IPR009003">
    <property type="entry name" value="Peptidase_S1_PA"/>
</dbReference>